<proteinExistence type="inferred from homology"/>
<comment type="similarity">
    <text evidence="7">Belongs to the class I-like SAM-binding methyltransferase superfamily. TrmB family.</text>
</comment>
<reference evidence="8 9" key="1">
    <citation type="submission" date="2018-07" db="EMBL/GenBank/DDBJ databases">
        <title>Dyadobacter roseus sp. nov., isolated from rose rhizosphere soil.</title>
        <authorList>
            <person name="Chen L."/>
        </authorList>
    </citation>
    <scope>NUCLEOTIDE SEQUENCE [LARGE SCALE GENOMIC DNA]</scope>
    <source>
        <strain evidence="8 9">RS19</strain>
    </source>
</reference>
<feature type="binding site" evidence="7">
    <location>
        <position position="47"/>
    </location>
    <ligand>
        <name>S-adenosyl-L-methionine</name>
        <dbReference type="ChEBI" id="CHEBI:59789"/>
    </ligand>
</feature>
<comment type="caution">
    <text evidence="8">The sequence shown here is derived from an EMBL/GenBank/DDBJ whole genome shotgun (WGS) entry which is preliminary data.</text>
</comment>
<feature type="binding site" evidence="7">
    <location>
        <position position="157"/>
    </location>
    <ligand>
        <name>substrate</name>
    </ligand>
</feature>
<dbReference type="Gene3D" id="3.40.50.150">
    <property type="entry name" value="Vaccinia Virus protein VP39"/>
    <property type="match status" value="1"/>
</dbReference>
<dbReference type="Proteomes" id="UP000256373">
    <property type="component" value="Unassembled WGS sequence"/>
</dbReference>
<dbReference type="NCBIfam" id="NF001080">
    <property type="entry name" value="PRK00121.2-2"/>
    <property type="match status" value="1"/>
</dbReference>
<dbReference type="OrthoDB" id="9802090at2"/>
<evidence type="ECO:0000256" key="6">
    <source>
        <dbReference type="ARBA" id="ARBA00022694"/>
    </source>
</evidence>
<comment type="pathway">
    <text evidence="7">tRNA modification; N(7)-methylguanine-tRNA biosynthesis.</text>
</comment>
<dbReference type="UniPathway" id="UPA00989"/>
<evidence type="ECO:0000313" key="8">
    <source>
        <dbReference type="EMBL" id="REA64058.1"/>
    </source>
</evidence>
<feature type="binding site" evidence="7">
    <location>
        <position position="121"/>
    </location>
    <ligand>
        <name>S-adenosyl-L-methionine</name>
        <dbReference type="ChEBI" id="CHEBI:59789"/>
    </ligand>
</feature>
<gene>
    <name evidence="7" type="primary">trmB</name>
    <name evidence="8" type="ORF">DSL64_00390</name>
</gene>
<evidence type="ECO:0000256" key="4">
    <source>
        <dbReference type="ARBA" id="ARBA00022679"/>
    </source>
</evidence>
<dbReference type="Pfam" id="PF02390">
    <property type="entry name" value="Methyltransf_4"/>
    <property type="match status" value="1"/>
</dbReference>
<dbReference type="PANTHER" id="PTHR23417:SF14">
    <property type="entry name" value="PENTACOTRIPEPTIDE-REPEAT REGION OF PRORP DOMAIN-CONTAINING PROTEIN"/>
    <property type="match status" value="1"/>
</dbReference>
<keyword evidence="5 7" id="KW-0949">S-adenosyl-L-methionine</keyword>
<dbReference type="RefSeq" id="WP_115828666.1">
    <property type="nucleotide sequence ID" value="NZ_QNUL01000001.1"/>
</dbReference>
<evidence type="ECO:0000256" key="1">
    <source>
        <dbReference type="ARBA" id="ARBA00000142"/>
    </source>
</evidence>
<comment type="function">
    <text evidence="2 7">Catalyzes the formation of N(7)-methylguanine at position 46 (m7G46) in tRNA.</text>
</comment>
<evidence type="ECO:0000256" key="3">
    <source>
        <dbReference type="ARBA" id="ARBA00022603"/>
    </source>
</evidence>
<organism evidence="8 9">
    <name type="scientific">Dyadobacter luteus</name>
    <dbReference type="NCBI Taxonomy" id="2259619"/>
    <lineage>
        <taxon>Bacteria</taxon>
        <taxon>Pseudomonadati</taxon>
        <taxon>Bacteroidota</taxon>
        <taxon>Cytophagia</taxon>
        <taxon>Cytophagales</taxon>
        <taxon>Spirosomataceae</taxon>
        <taxon>Dyadobacter</taxon>
    </lineage>
</organism>
<dbReference type="InterPro" id="IPR055361">
    <property type="entry name" value="tRNA_methyltr_TrmB_bact"/>
</dbReference>
<dbReference type="PROSITE" id="PS51625">
    <property type="entry name" value="SAM_MT_TRMB"/>
    <property type="match status" value="1"/>
</dbReference>
<sequence length="219" mass="25525">MSRRKLAHYEFSAQADNVIQAEKPLYTTVKGKWNELYFKNANPIVLELACGKGEYTIGLGKQFPDKNFIGVDIKGDRIARGSLAASEANLTNVAFLRTGIQYSDEFFSEKEVDEIWLVHPDPQVRDRDENKRLTNNRFLDMYSRFLKDNGMFYLKTDSSFLYEYSLETISESAHFEILEYTDNLYESELLTEHYGVKTHYEQIFVGKGYSIKYIKARLR</sequence>
<feature type="binding site" evidence="7">
    <location>
        <begin position="198"/>
        <end position="201"/>
    </location>
    <ligand>
        <name>substrate</name>
    </ligand>
</feature>
<protein>
    <recommendedName>
        <fullName evidence="7">tRNA (guanine-N(7)-)-methyltransferase</fullName>
        <ecNumber evidence="7">2.1.1.33</ecNumber>
    </recommendedName>
    <alternativeName>
        <fullName evidence="7">tRNA (guanine(46)-N(7))-methyltransferase</fullName>
    </alternativeName>
    <alternativeName>
        <fullName evidence="7">tRNA(m7G46)-methyltransferase</fullName>
    </alternativeName>
</protein>
<evidence type="ECO:0000256" key="2">
    <source>
        <dbReference type="ARBA" id="ARBA00003015"/>
    </source>
</evidence>
<comment type="caution">
    <text evidence="7">Lacks conserved residue(s) required for the propagation of feature annotation.</text>
</comment>
<dbReference type="EMBL" id="QNUL01000001">
    <property type="protein sequence ID" value="REA64058.1"/>
    <property type="molecule type" value="Genomic_DNA"/>
</dbReference>
<evidence type="ECO:0000256" key="5">
    <source>
        <dbReference type="ARBA" id="ARBA00022691"/>
    </source>
</evidence>
<dbReference type="PANTHER" id="PTHR23417">
    <property type="entry name" value="3-DEOXY-D-MANNO-OCTULOSONIC-ACID TRANSFERASE/TRNA GUANINE-N 7 - -METHYLTRANSFERASE"/>
    <property type="match status" value="1"/>
</dbReference>
<evidence type="ECO:0000256" key="7">
    <source>
        <dbReference type="HAMAP-Rule" id="MF_01057"/>
    </source>
</evidence>
<evidence type="ECO:0000313" key="9">
    <source>
        <dbReference type="Proteomes" id="UP000256373"/>
    </source>
</evidence>
<dbReference type="GO" id="GO:0043527">
    <property type="term" value="C:tRNA methyltransferase complex"/>
    <property type="evidence" value="ECO:0007669"/>
    <property type="project" value="TreeGrafter"/>
</dbReference>
<feature type="binding site" evidence="7">
    <location>
        <position position="72"/>
    </location>
    <ligand>
        <name>S-adenosyl-L-methionine</name>
        <dbReference type="ChEBI" id="CHEBI:59789"/>
    </ligand>
</feature>
<comment type="catalytic activity">
    <reaction evidence="1 7">
        <text>guanosine(46) in tRNA + S-adenosyl-L-methionine = N(7)-methylguanosine(46) in tRNA + S-adenosyl-L-homocysteine</text>
        <dbReference type="Rhea" id="RHEA:42708"/>
        <dbReference type="Rhea" id="RHEA-COMP:10188"/>
        <dbReference type="Rhea" id="RHEA-COMP:10189"/>
        <dbReference type="ChEBI" id="CHEBI:57856"/>
        <dbReference type="ChEBI" id="CHEBI:59789"/>
        <dbReference type="ChEBI" id="CHEBI:74269"/>
        <dbReference type="ChEBI" id="CHEBI:74480"/>
        <dbReference type="EC" id="2.1.1.33"/>
    </reaction>
</comment>
<dbReference type="InterPro" id="IPR029063">
    <property type="entry name" value="SAM-dependent_MTases_sf"/>
</dbReference>
<keyword evidence="9" id="KW-1185">Reference proteome</keyword>
<dbReference type="CDD" id="cd02440">
    <property type="entry name" value="AdoMet_MTases"/>
    <property type="match status" value="1"/>
</dbReference>
<dbReference type="EC" id="2.1.1.33" evidence="7"/>
<accession>A0A3D8YGX6</accession>
<dbReference type="NCBIfam" id="TIGR00091">
    <property type="entry name" value="tRNA (guanosine(46)-N7)-methyltransferase TrmB"/>
    <property type="match status" value="1"/>
</dbReference>
<keyword evidence="3 7" id="KW-0489">Methyltransferase</keyword>
<dbReference type="AlphaFoldDB" id="A0A3D8YGX6"/>
<dbReference type="HAMAP" id="MF_01057">
    <property type="entry name" value="tRNA_methyltr_TrmB"/>
    <property type="match status" value="1"/>
</dbReference>
<dbReference type="SUPFAM" id="SSF53335">
    <property type="entry name" value="S-adenosyl-L-methionine-dependent methyltransferases"/>
    <property type="match status" value="1"/>
</dbReference>
<keyword evidence="6 7" id="KW-0819">tRNA processing</keyword>
<keyword evidence="4 7" id="KW-0808">Transferase</keyword>
<name>A0A3D8YGX6_9BACT</name>
<dbReference type="InterPro" id="IPR003358">
    <property type="entry name" value="tRNA_(Gua-N-7)_MeTrfase_Trmb"/>
</dbReference>
<dbReference type="GO" id="GO:0008176">
    <property type="term" value="F:tRNA (guanine(46)-N7)-methyltransferase activity"/>
    <property type="evidence" value="ECO:0007669"/>
    <property type="project" value="UniProtKB-UniRule"/>
</dbReference>